<feature type="region of interest" description="Disordered" evidence="2">
    <location>
        <begin position="78"/>
        <end position="108"/>
    </location>
</feature>
<evidence type="ECO:0000259" key="4">
    <source>
        <dbReference type="Pfam" id="PF04082"/>
    </source>
</evidence>
<name>A0A8T9BEK8_9HELO</name>
<feature type="transmembrane region" description="Helical" evidence="3">
    <location>
        <begin position="512"/>
        <end position="534"/>
    </location>
</feature>
<feature type="compositionally biased region" description="Polar residues" evidence="2">
    <location>
        <begin position="20"/>
        <end position="36"/>
    </location>
</feature>
<dbReference type="GO" id="GO:0003677">
    <property type="term" value="F:DNA binding"/>
    <property type="evidence" value="ECO:0007669"/>
    <property type="project" value="InterPro"/>
</dbReference>
<dbReference type="PANTHER" id="PTHR47785:SF1">
    <property type="entry name" value="TRANSCRIPTION FACTOR, PUTATIVE (AFU_ORTHOLOGUE AFUA_5G14530)-RELATED"/>
    <property type="match status" value="1"/>
</dbReference>
<evidence type="ECO:0000256" key="2">
    <source>
        <dbReference type="SAM" id="MobiDB-lite"/>
    </source>
</evidence>
<dbReference type="InterPro" id="IPR053181">
    <property type="entry name" value="EcdB-like_regulator"/>
</dbReference>
<keyword evidence="6" id="KW-1185">Reference proteome</keyword>
<dbReference type="InterPro" id="IPR007219">
    <property type="entry name" value="XnlR_reg_dom"/>
</dbReference>
<dbReference type="CDD" id="cd12148">
    <property type="entry name" value="fungal_TF_MHR"/>
    <property type="match status" value="1"/>
</dbReference>
<evidence type="ECO:0000256" key="1">
    <source>
        <dbReference type="ARBA" id="ARBA00023242"/>
    </source>
</evidence>
<sequence>SADINNNADATDTTPAPPAQHQSKNAHMDRIQTSGKGKSDLILEGVLRVETILQEMGQMHMVSSPQFPDTQMHLRPIDSSQETSSVAATDPFSQQRSPLSSTTTSKPEDLQNAVLDSMHTSATESILQWPHFDVFPSLRQMYVSVFHLEQCREPIKMRASTMYPYVSGADMDVIMMSFGNSVNFWYPTMSIEKLKAVKCLISDRDREAEDSTSSCLALLVMALGCANLAIPGPAAGTSRTDLSKAAVEGRAARRAIGDMYMDTVLKKLYVVHMEISTTATQCLFFVALYFASARRTLQAWQYINMAATKCRLLLSYAPANESTDDQECLRRIFWSCYILESDYLAELSALPHSGIALIESSIPLPSHYNTHPDTQEEEQSSLYFLACISMRRLLNRVHHVLYARESGVSLDNVRFPSVVSELNHQLEEWRDFLPVAFNFSLDARETATEYGGFLRQRYLTCRSVIYRPYLTWVLTSCSDSMTLPENVLSSCKACLDACLLHIINLRGFSHTVLVDTWICSLSMTAAMLILLVAIRTPTLRPLVGTEVLTAASHLKQLISTWTDDCGSSPSIDQSLRLIAEIDGFIQQEYQGEGVGEEGYHVVQRTSGC</sequence>
<keyword evidence="3" id="KW-1133">Transmembrane helix</keyword>
<dbReference type="GO" id="GO:0008270">
    <property type="term" value="F:zinc ion binding"/>
    <property type="evidence" value="ECO:0007669"/>
    <property type="project" value="InterPro"/>
</dbReference>
<reference evidence="5 6" key="1">
    <citation type="submission" date="2018-05" db="EMBL/GenBank/DDBJ databases">
        <title>Whole genome sequencing for identification of molecular markers to develop diagnostic detection tools for the regulated plant pathogen Lachnellula willkommii.</title>
        <authorList>
            <person name="Giroux E."/>
            <person name="Bilodeau G."/>
        </authorList>
    </citation>
    <scope>NUCLEOTIDE SEQUENCE [LARGE SCALE GENOMIC DNA]</scope>
    <source>
        <strain evidence="5 6">CBS 203.66</strain>
    </source>
</reference>
<dbReference type="Pfam" id="PF04082">
    <property type="entry name" value="Fungal_trans"/>
    <property type="match status" value="1"/>
</dbReference>
<feature type="compositionally biased region" description="Polar residues" evidence="2">
    <location>
        <begin position="78"/>
        <end position="105"/>
    </location>
</feature>
<dbReference type="GO" id="GO:0006351">
    <property type="term" value="P:DNA-templated transcription"/>
    <property type="evidence" value="ECO:0007669"/>
    <property type="project" value="InterPro"/>
</dbReference>
<proteinExistence type="predicted"/>
<gene>
    <name evidence="5" type="ORF">LARI1_G005700</name>
</gene>
<protein>
    <recommendedName>
        <fullName evidence="4">Xylanolytic transcriptional activator regulatory domain-containing protein</fullName>
    </recommendedName>
</protein>
<feature type="domain" description="Xylanolytic transcriptional activator regulatory" evidence="4">
    <location>
        <begin position="184"/>
        <end position="431"/>
    </location>
</feature>
<dbReference type="AlphaFoldDB" id="A0A8T9BEK8"/>
<dbReference type="OrthoDB" id="6133115at2759"/>
<organism evidence="5 6">
    <name type="scientific">Lachnellula arida</name>
    <dbReference type="NCBI Taxonomy" id="1316785"/>
    <lineage>
        <taxon>Eukaryota</taxon>
        <taxon>Fungi</taxon>
        <taxon>Dikarya</taxon>
        <taxon>Ascomycota</taxon>
        <taxon>Pezizomycotina</taxon>
        <taxon>Leotiomycetes</taxon>
        <taxon>Helotiales</taxon>
        <taxon>Lachnaceae</taxon>
        <taxon>Lachnellula</taxon>
    </lineage>
</organism>
<evidence type="ECO:0000313" key="6">
    <source>
        <dbReference type="Proteomes" id="UP000469559"/>
    </source>
</evidence>
<feature type="compositionally biased region" description="Low complexity" evidence="2">
    <location>
        <begin position="1"/>
        <end position="14"/>
    </location>
</feature>
<evidence type="ECO:0000256" key="3">
    <source>
        <dbReference type="SAM" id="Phobius"/>
    </source>
</evidence>
<feature type="region of interest" description="Disordered" evidence="2">
    <location>
        <begin position="1"/>
        <end position="37"/>
    </location>
</feature>
<keyword evidence="1" id="KW-0539">Nucleus</keyword>
<dbReference type="Proteomes" id="UP000469559">
    <property type="component" value="Unassembled WGS sequence"/>
</dbReference>
<dbReference type="EMBL" id="QGMF01000306">
    <property type="protein sequence ID" value="TVY16959.1"/>
    <property type="molecule type" value="Genomic_DNA"/>
</dbReference>
<feature type="non-terminal residue" evidence="5">
    <location>
        <position position="1"/>
    </location>
</feature>
<comment type="caution">
    <text evidence="5">The sequence shown here is derived from an EMBL/GenBank/DDBJ whole genome shotgun (WGS) entry which is preliminary data.</text>
</comment>
<keyword evidence="3" id="KW-0812">Transmembrane</keyword>
<accession>A0A8T9BEK8</accession>
<dbReference type="PANTHER" id="PTHR47785">
    <property type="entry name" value="ZN(II)2CYS6 TRANSCRIPTION FACTOR (EUROFUNG)-RELATED-RELATED"/>
    <property type="match status" value="1"/>
</dbReference>
<evidence type="ECO:0000313" key="5">
    <source>
        <dbReference type="EMBL" id="TVY16959.1"/>
    </source>
</evidence>
<keyword evidence="3" id="KW-0472">Membrane</keyword>